<organism evidence="1 2">
    <name type="scientific">Irpex rosettiformis</name>
    <dbReference type="NCBI Taxonomy" id="378272"/>
    <lineage>
        <taxon>Eukaryota</taxon>
        <taxon>Fungi</taxon>
        <taxon>Dikarya</taxon>
        <taxon>Basidiomycota</taxon>
        <taxon>Agaricomycotina</taxon>
        <taxon>Agaricomycetes</taxon>
        <taxon>Polyporales</taxon>
        <taxon>Irpicaceae</taxon>
        <taxon>Irpex</taxon>
    </lineage>
</organism>
<evidence type="ECO:0000313" key="2">
    <source>
        <dbReference type="Proteomes" id="UP001055072"/>
    </source>
</evidence>
<reference evidence="1" key="1">
    <citation type="journal article" date="2021" name="Environ. Microbiol.">
        <title>Gene family expansions and transcriptome signatures uncover fungal adaptations to wood decay.</title>
        <authorList>
            <person name="Hage H."/>
            <person name="Miyauchi S."/>
            <person name="Viragh M."/>
            <person name="Drula E."/>
            <person name="Min B."/>
            <person name="Chaduli D."/>
            <person name="Navarro D."/>
            <person name="Favel A."/>
            <person name="Norest M."/>
            <person name="Lesage-Meessen L."/>
            <person name="Balint B."/>
            <person name="Merenyi Z."/>
            <person name="de Eugenio L."/>
            <person name="Morin E."/>
            <person name="Martinez A.T."/>
            <person name="Baldrian P."/>
            <person name="Stursova M."/>
            <person name="Martinez M.J."/>
            <person name="Novotny C."/>
            <person name="Magnuson J.K."/>
            <person name="Spatafora J.W."/>
            <person name="Maurice S."/>
            <person name="Pangilinan J."/>
            <person name="Andreopoulos W."/>
            <person name="LaButti K."/>
            <person name="Hundley H."/>
            <person name="Na H."/>
            <person name="Kuo A."/>
            <person name="Barry K."/>
            <person name="Lipzen A."/>
            <person name="Henrissat B."/>
            <person name="Riley R."/>
            <person name="Ahrendt S."/>
            <person name="Nagy L.G."/>
            <person name="Grigoriev I.V."/>
            <person name="Martin F."/>
            <person name="Rosso M.N."/>
        </authorList>
    </citation>
    <scope>NUCLEOTIDE SEQUENCE</scope>
    <source>
        <strain evidence="1">CBS 384.51</strain>
    </source>
</reference>
<dbReference type="Proteomes" id="UP001055072">
    <property type="component" value="Unassembled WGS sequence"/>
</dbReference>
<name>A0ACB8TPN9_9APHY</name>
<accession>A0ACB8TPN9</accession>
<comment type="caution">
    <text evidence="1">The sequence shown here is derived from an EMBL/GenBank/DDBJ whole genome shotgun (WGS) entry which is preliminary data.</text>
</comment>
<protein>
    <submittedName>
        <fullName evidence="1">Uncharacterized protein</fullName>
    </submittedName>
</protein>
<keyword evidence="2" id="KW-1185">Reference proteome</keyword>
<dbReference type="EMBL" id="MU274949">
    <property type="protein sequence ID" value="KAI0084012.1"/>
    <property type="molecule type" value="Genomic_DNA"/>
</dbReference>
<sequence length="359" mass="40618">MVPSVRQLRIVNSVLCGAALLVTIVRLWIRQHRKKLWWDDLWVVFAAICTIVLVVANFYHTADPDSLPRNTKIAVYWLCIHFYYGVTWTSRLSILCTVIRISTGRMRQFLKLSAWLFGLSWVILFAQVFWVCIPEPTWRDDPTPQCRLGDDVAIAQAITFVGTDAILIFAPIQLIWAARLSQGTKIRLISIFAATILTTAASLYYIYAMLRIGAITEEFAATVHDGISLLVANLSVVVSFFFKLTHKEDTSNDHTTPITFYNNRLRTGLSRSFAFLSTTRSEHEMTLPPPAHVHLHIEVERDCQSRKSLAVEDIEAGTGHVQGDFVGNTKIQFDGVKGQETYELKNISRKGSDMKVPRS</sequence>
<gene>
    <name evidence="1" type="ORF">BDY19DRAFT_998099</name>
</gene>
<evidence type="ECO:0000313" key="1">
    <source>
        <dbReference type="EMBL" id="KAI0084012.1"/>
    </source>
</evidence>
<proteinExistence type="predicted"/>